<accession>A0A6L7EUF6</accession>
<feature type="domain" description="Zinc-ribbon" evidence="1">
    <location>
        <begin position="16"/>
        <end position="37"/>
    </location>
</feature>
<protein>
    <submittedName>
        <fullName evidence="2">Zinc-ribbon domain-containing protein</fullName>
    </submittedName>
</protein>
<keyword evidence="3" id="KW-1185">Reference proteome</keyword>
<proteinExistence type="predicted"/>
<evidence type="ECO:0000313" key="2">
    <source>
        <dbReference type="EMBL" id="MXG90340.1"/>
    </source>
</evidence>
<evidence type="ECO:0000313" key="3">
    <source>
        <dbReference type="Proteomes" id="UP000473325"/>
    </source>
</evidence>
<dbReference type="Pfam" id="PF13240">
    <property type="entry name" value="Zn_Ribbon_1"/>
    <property type="match status" value="1"/>
</dbReference>
<name>A0A6L7EUF6_9ACTN</name>
<gene>
    <name evidence="2" type="ORF">GRQ65_12360</name>
</gene>
<sequence length="37" mass="3771">MVNSKPVSGLREARTCGNCGAKNNENSKSCISCGAAL</sequence>
<dbReference type="Proteomes" id="UP000473325">
    <property type="component" value="Unassembled WGS sequence"/>
</dbReference>
<reference evidence="2 3" key="1">
    <citation type="submission" date="2019-12" db="EMBL/GenBank/DDBJ databases">
        <authorList>
            <person name="Kun Z."/>
        </authorList>
    </citation>
    <scope>NUCLEOTIDE SEQUENCE [LARGE SCALE GENOMIC DNA]</scope>
    <source>
        <strain evidence="2 3">YIM 123512</strain>
    </source>
</reference>
<dbReference type="RefSeq" id="WP_160878285.1">
    <property type="nucleotide sequence ID" value="NZ_WUEK01000007.1"/>
</dbReference>
<comment type="caution">
    <text evidence="2">The sequence shown here is derived from an EMBL/GenBank/DDBJ whole genome shotgun (WGS) entry which is preliminary data.</text>
</comment>
<dbReference type="InterPro" id="IPR026870">
    <property type="entry name" value="Zinc_ribbon_dom"/>
</dbReference>
<organism evidence="2 3">
    <name type="scientific">Nocardioides flavescens</name>
    <dbReference type="NCBI Taxonomy" id="2691959"/>
    <lineage>
        <taxon>Bacteria</taxon>
        <taxon>Bacillati</taxon>
        <taxon>Actinomycetota</taxon>
        <taxon>Actinomycetes</taxon>
        <taxon>Propionibacteriales</taxon>
        <taxon>Nocardioidaceae</taxon>
        <taxon>Nocardioides</taxon>
    </lineage>
</organism>
<evidence type="ECO:0000259" key="1">
    <source>
        <dbReference type="Pfam" id="PF13240"/>
    </source>
</evidence>
<dbReference type="AlphaFoldDB" id="A0A6L7EUF6"/>
<dbReference type="EMBL" id="WUEK01000007">
    <property type="protein sequence ID" value="MXG90340.1"/>
    <property type="molecule type" value="Genomic_DNA"/>
</dbReference>